<dbReference type="CDD" id="cd00086">
    <property type="entry name" value="homeodomain"/>
    <property type="match status" value="1"/>
</dbReference>
<dbReference type="Proteomes" id="UP000694856">
    <property type="component" value="Chromosome 5"/>
</dbReference>
<comment type="function">
    <text evidence="11">Transcription factor that binds to the octamer motif (5'-ATTTGCAT-3'). Forms a trimeric complex with SOX2 or SOX15 on DNA and controls the expression of a number of genes involved in embryonic development such as YES1, FGF4, UTF1 and ZFP206. Critical for early embryogenesis and for embryonic stem cell pluripotency.</text>
</comment>
<dbReference type="AlphaFoldDB" id="A0A8B8T3X8"/>
<keyword evidence="10 15" id="KW-0539">Nucleus</keyword>
<keyword evidence="5" id="KW-0597">Phosphoprotein</keyword>
<evidence type="ECO:0000256" key="13">
    <source>
        <dbReference type="ARBA" id="ARBA00075022"/>
    </source>
</evidence>
<dbReference type="InterPro" id="IPR000327">
    <property type="entry name" value="POU_dom"/>
</dbReference>
<evidence type="ECO:0000259" key="18">
    <source>
        <dbReference type="PROSITE" id="PS50071"/>
    </source>
</evidence>
<dbReference type="PRINTS" id="PR00028">
    <property type="entry name" value="POUDOMAIN"/>
</dbReference>
<dbReference type="Pfam" id="PF00046">
    <property type="entry name" value="Homeodomain"/>
    <property type="match status" value="1"/>
</dbReference>
<dbReference type="PROSITE" id="PS51179">
    <property type="entry name" value="POU_3"/>
    <property type="match status" value="1"/>
</dbReference>
<evidence type="ECO:0000256" key="1">
    <source>
        <dbReference type="ARBA" id="ARBA00004123"/>
    </source>
</evidence>
<evidence type="ECO:0000256" key="11">
    <source>
        <dbReference type="ARBA" id="ARBA00055862"/>
    </source>
</evidence>
<evidence type="ECO:0000256" key="17">
    <source>
        <dbReference type="SAM" id="MobiDB-lite"/>
    </source>
</evidence>
<feature type="region of interest" description="Disordered" evidence="17">
    <location>
        <begin position="298"/>
        <end position="323"/>
    </location>
</feature>
<feature type="compositionally biased region" description="Basic and acidic residues" evidence="17">
    <location>
        <begin position="298"/>
        <end position="308"/>
    </location>
</feature>
<feature type="region of interest" description="Disordered" evidence="17">
    <location>
        <begin position="1"/>
        <end position="68"/>
    </location>
</feature>
<dbReference type="InterPro" id="IPR013847">
    <property type="entry name" value="POU"/>
</dbReference>
<evidence type="ECO:0000313" key="20">
    <source>
        <dbReference type="Proteomes" id="UP000694856"/>
    </source>
</evidence>
<keyword evidence="9" id="KW-0804">Transcription</keyword>
<comment type="subcellular location">
    <subcellularLocation>
        <location evidence="2">Cytoplasm</location>
    </subcellularLocation>
    <subcellularLocation>
        <location evidence="1 15 16">Nucleus</location>
    </subcellularLocation>
</comment>
<evidence type="ECO:0000256" key="10">
    <source>
        <dbReference type="ARBA" id="ARBA00023242"/>
    </source>
</evidence>
<evidence type="ECO:0000256" key="5">
    <source>
        <dbReference type="ARBA" id="ARBA00022553"/>
    </source>
</evidence>
<dbReference type="PANTHER" id="PTHR11636:SF86">
    <property type="entry name" value="POU DOMAIN, CLASS 5, TRANSCRIPTION FACTOR 1-RELATED"/>
    <property type="match status" value="1"/>
</dbReference>
<evidence type="ECO:0000256" key="14">
    <source>
        <dbReference type="ARBA" id="ARBA00080174"/>
    </source>
</evidence>
<dbReference type="InterPro" id="IPR050255">
    <property type="entry name" value="POU_domain_TF"/>
</dbReference>
<feature type="domain" description="Homeobox" evidence="18">
    <location>
        <begin position="238"/>
        <end position="298"/>
    </location>
</feature>
<dbReference type="PROSITE" id="PS50071">
    <property type="entry name" value="HOMEOBOX_2"/>
    <property type="match status" value="1"/>
</dbReference>
<feature type="DNA-binding region" description="Homeobox" evidence="15">
    <location>
        <begin position="240"/>
        <end position="299"/>
    </location>
</feature>
<accession>A0A8B8T3X8</accession>
<dbReference type="KEGG" id="cfr:102517736"/>
<dbReference type="GO" id="GO:0005634">
    <property type="term" value="C:nucleus"/>
    <property type="evidence" value="ECO:0007669"/>
    <property type="project" value="UniProtKB-SubCell"/>
</dbReference>
<dbReference type="FunFam" id="1.10.260.40:FF:000022">
    <property type="entry name" value="POU domain protein"/>
    <property type="match status" value="1"/>
</dbReference>
<evidence type="ECO:0000313" key="21">
    <source>
        <dbReference type="RefSeq" id="XP_032336697.1"/>
    </source>
</evidence>
<dbReference type="Gene3D" id="1.10.260.40">
    <property type="entry name" value="lambda repressor-like DNA-binding domains"/>
    <property type="match status" value="1"/>
</dbReference>
<dbReference type="FunFam" id="1.10.10.60:FF:000161">
    <property type="entry name" value="POU domain protein"/>
    <property type="match status" value="1"/>
</dbReference>
<gene>
    <name evidence="21" type="primary">LOC102517736</name>
</gene>
<evidence type="ECO:0000256" key="4">
    <source>
        <dbReference type="ARBA" id="ARBA00022490"/>
    </source>
</evidence>
<dbReference type="SMART" id="SM00389">
    <property type="entry name" value="HOX"/>
    <property type="match status" value="1"/>
</dbReference>
<keyword evidence="7 15" id="KW-0238">DNA-binding</keyword>
<protein>
    <recommendedName>
        <fullName evidence="12">POU domain, class 5, transcription factor 1</fullName>
    </recommendedName>
    <alternativeName>
        <fullName evidence="13">Octamer-binding protein 3</fullName>
    </alternativeName>
    <alternativeName>
        <fullName evidence="14">Octamer-binding transcription factor 3</fullName>
    </alternativeName>
</protein>
<dbReference type="SMART" id="SM00352">
    <property type="entry name" value="POU"/>
    <property type="match status" value="1"/>
</dbReference>
<feature type="domain" description="POU-specific" evidence="19">
    <location>
        <begin position="148"/>
        <end position="222"/>
    </location>
</feature>
<dbReference type="InterPro" id="IPR010982">
    <property type="entry name" value="Lambda_DNA-bd_dom_sf"/>
</dbReference>
<proteinExistence type="inferred from homology"/>
<dbReference type="Pfam" id="PF00157">
    <property type="entry name" value="Pou"/>
    <property type="match status" value="1"/>
</dbReference>
<dbReference type="GeneID" id="102517736"/>
<evidence type="ECO:0000256" key="15">
    <source>
        <dbReference type="PROSITE-ProRule" id="PRU00108"/>
    </source>
</evidence>
<keyword evidence="8 15" id="KW-0371">Homeobox</keyword>
<evidence type="ECO:0000259" key="19">
    <source>
        <dbReference type="PROSITE" id="PS51179"/>
    </source>
</evidence>
<name>A0A8B8T3X8_CAMFR</name>
<keyword evidence="6" id="KW-0805">Transcription regulation</keyword>
<evidence type="ECO:0000256" key="12">
    <source>
        <dbReference type="ARBA" id="ARBA00069805"/>
    </source>
</evidence>
<evidence type="ECO:0000256" key="9">
    <source>
        <dbReference type="ARBA" id="ARBA00023163"/>
    </source>
</evidence>
<dbReference type="GO" id="GO:0005737">
    <property type="term" value="C:cytoplasm"/>
    <property type="evidence" value="ECO:0007669"/>
    <property type="project" value="UniProtKB-SubCell"/>
</dbReference>
<dbReference type="RefSeq" id="XP_032336697.1">
    <property type="nucleotide sequence ID" value="XM_032480806.1"/>
</dbReference>
<dbReference type="GO" id="GO:0000981">
    <property type="term" value="F:DNA-binding transcription factor activity, RNA polymerase II-specific"/>
    <property type="evidence" value="ECO:0007669"/>
    <property type="project" value="TreeGrafter"/>
</dbReference>
<dbReference type="InterPro" id="IPR009057">
    <property type="entry name" value="Homeodomain-like_sf"/>
</dbReference>
<evidence type="ECO:0000256" key="6">
    <source>
        <dbReference type="ARBA" id="ARBA00023015"/>
    </source>
</evidence>
<evidence type="ECO:0000256" key="7">
    <source>
        <dbReference type="ARBA" id="ARBA00023125"/>
    </source>
</evidence>
<keyword evidence="4" id="KW-0963">Cytoplasm</keyword>
<dbReference type="SUPFAM" id="SSF46689">
    <property type="entry name" value="Homeodomain-like"/>
    <property type="match status" value="1"/>
</dbReference>
<feature type="region of interest" description="Disordered" evidence="17">
    <location>
        <begin position="102"/>
        <end position="129"/>
    </location>
</feature>
<keyword evidence="20" id="KW-1185">Reference proteome</keyword>
<evidence type="ECO:0000256" key="16">
    <source>
        <dbReference type="RuleBase" id="RU000682"/>
    </source>
</evidence>
<evidence type="ECO:0000256" key="8">
    <source>
        <dbReference type="ARBA" id="ARBA00023155"/>
    </source>
</evidence>
<dbReference type="InterPro" id="IPR001356">
    <property type="entry name" value="HD"/>
</dbReference>
<dbReference type="GO" id="GO:0000978">
    <property type="term" value="F:RNA polymerase II cis-regulatory region sequence-specific DNA binding"/>
    <property type="evidence" value="ECO:0007669"/>
    <property type="project" value="TreeGrafter"/>
</dbReference>
<sequence>MSNACYSSTGPRLGAPSFPTAGHPASDFAFSPPPGGGGDGPGGPEPGWVDPRTWLSFQGPPGGSGIGPGAEVWGLPPCPPPYDFCGGMAYCGPQVGVGLVPQGGLETPQPEAEAGAGVESNSEGASPEPCAAKLDKEKQEPTPEESQDIKALQKDLEQFAKLLKQKRITLGYTQADVGLTLGVLFGKVFSQTTIRRFEALQLSFKNMCKLRPLLQKWVEEADNNENLQEICKAETLVQARKGKRTSIQNRVRGNLESMFLQCPKPTLQQISHITQQLWLEKDVVRVWFCNRRQKGKRSSSDHLQREDFETAGSPFSGGPVSFPLAPGPHFSTPGCGGPHFTTLCSPVPFPEGEAFPSVSVTTLGSPMHSN</sequence>
<organism evidence="20 21">
    <name type="scientific">Camelus ferus</name>
    <name type="common">Wild bactrian camel</name>
    <name type="synonym">Camelus bactrianus ferus</name>
    <dbReference type="NCBI Taxonomy" id="419612"/>
    <lineage>
        <taxon>Eukaryota</taxon>
        <taxon>Metazoa</taxon>
        <taxon>Chordata</taxon>
        <taxon>Craniata</taxon>
        <taxon>Vertebrata</taxon>
        <taxon>Euteleostomi</taxon>
        <taxon>Mammalia</taxon>
        <taxon>Eutheria</taxon>
        <taxon>Laurasiatheria</taxon>
        <taxon>Artiodactyla</taxon>
        <taxon>Tylopoda</taxon>
        <taxon>Camelidae</taxon>
        <taxon>Camelus</taxon>
    </lineage>
</organism>
<feature type="compositionally biased region" description="Polar residues" evidence="17">
    <location>
        <begin position="1"/>
        <end position="10"/>
    </location>
</feature>
<comment type="similarity">
    <text evidence="3">Belongs to the POU transcription factor family. Class-5 subfamily.</text>
</comment>
<evidence type="ECO:0000256" key="3">
    <source>
        <dbReference type="ARBA" id="ARBA00007300"/>
    </source>
</evidence>
<evidence type="ECO:0000256" key="2">
    <source>
        <dbReference type="ARBA" id="ARBA00004496"/>
    </source>
</evidence>
<dbReference type="PROSITE" id="PS00035">
    <property type="entry name" value="POU_1"/>
    <property type="match status" value="1"/>
</dbReference>
<reference evidence="21" key="1">
    <citation type="submission" date="2025-08" db="UniProtKB">
        <authorList>
            <consortium name="RefSeq"/>
        </authorList>
    </citation>
    <scope>IDENTIFICATION</scope>
    <source>
        <tissue evidence="21">Ear skin</tissue>
    </source>
</reference>
<dbReference type="Gene3D" id="1.10.10.60">
    <property type="entry name" value="Homeodomain-like"/>
    <property type="match status" value="1"/>
</dbReference>
<dbReference type="PANTHER" id="PTHR11636">
    <property type="entry name" value="POU DOMAIN"/>
    <property type="match status" value="1"/>
</dbReference>
<dbReference type="SUPFAM" id="SSF47413">
    <property type="entry name" value="lambda repressor-like DNA-binding domains"/>
    <property type="match status" value="1"/>
</dbReference>